<dbReference type="PANTHER" id="PTHR11662:SF285">
    <property type="entry name" value="HEXURONATE TRANSPORTER"/>
    <property type="match status" value="1"/>
</dbReference>
<comment type="subcellular location">
    <subcellularLocation>
        <location evidence="1">Membrane</location>
        <topology evidence="1">Multi-pass membrane protein</topology>
    </subcellularLocation>
</comment>
<evidence type="ECO:0000256" key="4">
    <source>
        <dbReference type="ARBA" id="ARBA00023136"/>
    </source>
</evidence>
<dbReference type="PANTHER" id="PTHR11662">
    <property type="entry name" value="SOLUTE CARRIER FAMILY 17"/>
    <property type="match status" value="1"/>
</dbReference>
<feature type="transmembrane region" description="Helical" evidence="5">
    <location>
        <begin position="431"/>
        <end position="449"/>
    </location>
</feature>
<dbReference type="PATRIC" id="fig|742725.3.peg.971"/>
<feature type="transmembrane region" description="Helical" evidence="5">
    <location>
        <begin position="336"/>
        <end position="354"/>
    </location>
</feature>
<feature type="transmembrane region" description="Helical" evidence="5">
    <location>
        <begin position="124"/>
        <end position="146"/>
    </location>
</feature>
<evidence type="ECO:0000259" key="6">
    <source>
        <dbReference type="PROSITE" id="PS50850"/>
    </source>
</evidence>
<accession>G5H774</accession>
<dbReference type="EMBL" id="ADLD01000009">
    <property type="protein sequence ID" value="EHB92713.1"/>
    <property type="molecule type" value="Genomic_DNA"/>
</dbReference>
<dbReference type="Gene3D" id="1.20.1250.20">
    <property type="entry name" value="MFS general substrate transporter like domains"/>
    <property type="match status" value="2"/>
</dbReference>
<keyword evidence="4 5" id="KW-0472">Membrane</keyword>
<dbReference type="SUPFAM" id="SSF103473">
    <property type="entry name" value="MFS general substrate transporter"/>
    <property type="match status" value="1"/>
</dbReference>
<evidence type="ECO:0000256" key="3">
    <source>
        <dbReference type="ARBA" id="ARBA00022989"/>
    </source>
</evidence>
<sequence>MSSVSSQKPTRYRWVICSMLFFATTINYLDRQVLSLLQPLLEEQFHWTDNDYGTITAVFSLFYAISLLFAGRFVDRVGTKKGYAWAIAIWSFGAALHALCGIVTEHYVGLPDASALRMAQGADIVSQITMVSITAFVICRCVLALGEAGNFPAAIKATAEYFPKKDRAFATGIFNSGANVGAILAPLTVPVMAEVWGWETAFLVVGAIGFVWLGFWQFIYKSPENNPRMNAAERAYIEQDQVLEAGTGTIAAKTANGSASVGVMGVPMVDKGAGMTAEVPAEEAVADKMTIWQSLHYRQTWAFAVGKFLTDGVWWFFLFWTPAYLKAQYDMTGTQVAWPIAVLYTITVAGSVFGGKFPTYFINRGMNPYAGRMRAMLIIAFFPLAVLLAQPLGYISYWVPILLIAVGASAHQAWSANIYSTVSDMFPKGAVATITGIGSMAGGLGSVFIQKGAGMLFTYSDETRLVFFGFEGKPAGYTIAFIYCAIAYLLAWAIMKSLVPRYRQIVP</sequence>
<dbReference type="InterPro" id="IPR036259">
    <property type="entry name" value="MFS_trans_sf"/>
</dbReference>
<feature type="transmembrane region" description="Helical" evidence="5">
    <location>
        <begin position="475"/>
        <end position="495"/>
    </location>
</feature>
<feature type="transmembrane region" description="Helical" evidence="5">
    <location>
        <begin position="201"/>
        <end position="220"/>
    </location>
</feature>
<dbReference type="InterPro" id="IPR050382">
    <property type="entry name" value="MFS_Na/Anion_cotransporter"/>
</dbReference>
<dbReference type="STRING" id="742725.HMPREF9450_00917"/>
<proteinExistence type="predicted"/>
<gene>
    <name evidence="7" type="ORF">HMPREF9450_00917</name>
</gene>
<keyword evidence="8" id="KW-1185">Reference proteome</keyword>
<dbReference type="Pfam" id="PF07690">
    <property type="entry name" value="MFS_1"/>
    <property type="match status" value="1"/>
</dbReference>
<keyword evidence="2 5" id="KW-0812">Transmembrane</keyword>
<feature type="transmembrane region" description="Helical" evidence="5">
    <location>
        <begin position="398"/>
        <end position="419"/>
    </location>
</feature>
<feature type="transmembrane region" description="Helical" evidence="5">
    <location>
        <begin position="52"/>
        <end position="71"/>
    </location>
</feature>
<dbReference type="GO" id="GO:0015134">
    <property type="term" value="F:hexuronate transmembrane transporter activity"/>
    <property type="evidence" value="ECO:0007669"/>
    <property type="project" value="TreeGrafter"/>
</dbReference>
<feature type="transmembrane region" description="Helical" evidence="5">
    <location>
        <begin position="83"/>
        <end position="104"/>
    </location>
</feature>
<dbReference type="AlphaFoldDB" id="G5H774"/>
<organism evidence="7 8">
    <name type="scientific">Alistipes indistinctus YIT 12060</name>
    <dbReference type="NCBI Taxonomy" id="742725"/>
    <lineage>
        <taxon>Bacteria</taxon>
        <taxon>Pseudomonadati</taxon>
        <taxon>Bacteroidota</taxon>
        <taxon>Bacteroidia</taxon>
        <taxon>Bacteroidales</taxon>
        <taxon>Rikenellaceae</taxon>
        <taxon>Alistipes</taxon>
    </lineage>
</organism>
<feature type="domain" description="Major facilitator superfamily (MFS) profile" evidence="6">
    <location>
        <begin position="16"/>
        <end position="503"/>
    </location>
</feature>
<protein>
    <recommendedName>
        <fullName evidence="6">Major facilitator superfamily (MFS) profile domain-containing protein</fullName>
    </recommendedName>
</protein>
<evidence type="ECO:0000313" key="7">
    <source>
        <dbReference type="EMBL" id="EHB92713.1"/>
    </source>
</evidence>
<keyword evidence="3 5" id="KW-1133">Transmembrane helix</keyword>
<dbReference type="RefSeq" id="WP_009133723.1">
    <property type="nucleotide sequence ID" value="NZ_CP102250.1"/>
</dbReference>
<dbReference type="GeneID" id="92816068"/>
<dbReference type="eggNOG" id="COG2223">
    <property type="taxonomic scope" value="Bacteria"/>
</dbReference>
<dbReference type="OrthoDB" id="9781156at2"/>
<feature type="transmembrane region" description="Helical" evidence="5">
    <location>
        <begin position="12"/>
        <end position="29"/>
    </location>
</feature>
<feature type="transmembrane region" description="Helical" evidence="5">
    <location>
        <begin position="375"/>
        <end position="392"/>
    </location>
</feature>
<evidence type="ECO:0000256" key="2">
    <source>
        <dbReference type="ARBA" id="ARBA00022692"/>
    </source>
</evidence>
<evidence type="ECO:0000313" key="8">
    <source>
        <dbReference type="Proteomes" id="UP000006008"/>
    </source>
</evidence>
<dbReference type="InterPro" id="IPR011701">
    <property type="entry name" value="MFS"/>
</dbReference>
<dbReference type="Proteomes" id="UP000006008">
    <property type="component" value="Unassembled WGS sequence"/>
</dbReference>
<dbReference type="GO" id="GO:0016020">
    <property type="term" value="C:membrane"/>
    <property type="evidence" value="ECO:0007669"/>
    <property type="project" value="UniProtKB-SubCell"/>
</dbReference>
<reference evidence="7 8" key="1">
    <citation type="submission" date="2011-08" db="EMBL/GenBank/DDBJ databases">
        <title>The Genome Sequence of Alistipes indistinctus YIT 12060.</title>
        <authorList>
            <consortium name="The Broad Institute Genome Sequencing Platform"/>
            <person name="Earl A."/>
            <person name="Ward D."/>
            <person name="Feldgarden M."/>
            <person name="Gevers D."/>
            <person name="Morotomi M."/>
            <person name="Young S.K."/>
            <person name="Zeng Q."/>
            <person name="Gargeya S."/>
            <person name="Fitzgerald M."/>
            <person name="Haas B."/>
            <person name="Abouelleil A."/>
            <person name="Alvarado L."/>
            <person name="Arachchi H.M."/>
            <person name="Berlin A."/>
            <person name="Brown A."/>
            <person name="Chapman S.B."/>
            <person name="Chen Z."/>
            <person name="Dunbar C."/>
            <person name="Freedman E."/>
            <person name="Gearin G."/>
            <person name="Gellesch M."/>
            <person name="Goldberg J."/>
            <person name="Griggs A."/>
            <person name="Gujja S."/>
            <person name="Heiman D."/>
            <person name="Howarth C."/>
            <person name="Larson L."/>
            <person name="Lui A."/>
            <person name="MacDonald P.J.P."/>
            <person name="Montmayeur A."/>
            <person name="Murphy C."/>
            <person name="Neiman D."/>
            <person name="Pearson M."/>
            <person name="Priest M."/>
            <person name="Roberts A."/>
            <person name="Saif S."/>
            <person name="Shea T."/>
            <person name="Shenoy N."/>
            <person name="Sisk P."/>
            <person name="Stolte C."/>
            <person name="Sykes S."/>
            <person name="Wortman J."/>
            <person name="Nusbaum C."/>
            <person name="Birren B."/>
        </authorList>
    </citation>
    <scope>NUCLEOTIDE SEQUENCE [LARGE SCALE GENOMIC DNA]</scope>
    <source>
        <strain evidence="7 8">YIT 12060</strain>
    </source>
</reference>
<name>G5H774_9BACT</name>
<feature type="transmembrane region" description="Helical" evidence="5">
    <location>
        <begin position="167"/>
        <end position="189"/>
    </location>
</feature>
<dbReference type="InterPro" id="IPR020846">
    <property type="entry name" value="MFS_dom"/>
</dbReference>
<feature type="transmembrane region" description="Helical" evidence="5">
    <location>
        <begin position="301"/>
        <end position="324"/>
    </location>
</feature>
<dbReference type="CDD" id="cd17319">
    <property type="entry name" value="MFS_ExuT_GudP_like"/>
    <property type="match status" value="1"/>
</dbReference>
<dbReference type="HOGENOM" id="CLU_001265_5_1_10"/>
<evidence type="ECO:0000256" key="5">
    <source>
        <dbReference type="SAM" id="Phobius"/>
    </source>
</evidence>
<dbReference type="PROSITE" id="PS50850">
    <property type="entry name" value="MFS"/>
    <property type="match status" value="1"/>
</dbReference>
<evidence type="ECO:0000256" key="1">
    <source>
        <dbReference type="ARBA" id="ARBA00004141"/>
    </source>
</evidence>
<comment type="caution">
    <text evidence="7">The sequence shown here is derived from an EMBL/GenBank/DDBJ whole genome shotgun (WGS) entry which is preliminary data.</text>
</comment>